<dbReference type="Pfam" id="PF22936">
    <property type="entry name" value="Pol_BBD"/>
    <property type="match status" value="1"/>
</dbReference>
<accession>A0A371FEX3</accession>
<evidence type="ECO:0000256" key="1">
    <source>
        <dbReference type="PROSITE-ProRule" id="PRU00047"/>
    </source>
</evidence>
<sequence>MSPKESKRKNKKDRLENSKQVEALTMTRGRSTKCGSSGNQNHGRSKSRRRKNLKCFNCGMRGQLKKDCWHNKKNGGKNFEASISQGCVVSTLDDGIILYSEVAFSSKGRKQLHDGWIIDSGATRHMTPHRYWFCTYEPISKAAVFMGNDHALDFSRVGTVKLKIYNDTVHTIQRVRHVKGLKKNLLSNVQLDDLECKIHT</sequence>
<feature type="region of interest" description="Disordered" evidence="2">
    <location>
        <begin position="1"/>
        <end position="48"/>
    </location>
</feature>
<evidence type="ECO:0000256" key="2">
    <source>
        <dbReference type="SAM" id="MobiDB-lite"/>
    </source>
</evidence>
<dbReference type="SUPFAM" id="SSF57756">
    <property type="entry name" value="Retrovirus zinc finger-like domains"/>
    <property type="match status" value="1"/>
</dbReference>
<keyword evidence="5" id="KW-1185">Reference proteome</keyword>
<organism evidence="4 5">
    <name type="scientific">Mucuna pruriens</name>
    <name type="common">Velvet bean</name>
    <name type="synonym">Dolichos pruriens</name>
    <dbReference type="NCBI Taxonomy" id="157652"/>
    <lineage>
        <taxon>Eukaryota</taxon>
        <taxon>Viridiplantae</taxon>
        <taxon>Streptophyta</taxon>
        <taxon>Embryophyta</taxon>
        <taxon>Tracheophyta</taxon>
        <taxon>Spermatophyta</taxon>
        <taxon>Magnoliopsida</taxon>
        <taxon>eudicotyledons</taxon>
        <taxon>Gunneridae</taxon>
        <taxon>Pentapetalae</taxon>
        <taxon>rosids</taxon>
        <taxon>fabids</taxon>
        <taxon>Fabales</taxon>
        <taxon>Fabaceae</taxon>
        <taxon>Papilionoideae</taxon>
        <taxon>50 kb inversion clade</taxon>
        <taxon>NPAAA clade</taxon>
        <taxon>indigoferoid/millettioid clade</taxon>
        <taxon>Phaseoleae</taxon>
        <taxon>Mucuna</taxon>
    </lineage>
</organism>
<feature type="domain" description="CCHC-type" evidence="3">
    <location>
        <begin position="54"/>
        <end position="68"/>
    </location>
</feature>
<dbReference type="PANTHER" id="PTHR47592:SF27">
    <property type="entry name" value="OS08G0421700 PROTEIN"/>
    <property type="match status" value="1"/>
</dbReference>
<dbReference type="PANTHER" id="PTHR47592">
    <property type="entry name" value="PBF68 PROTEIN"/>
    <property type="match status" value="1"/>
</dbReference>
<dbReference type="EMBL" id="QJKJ01009423">
    <property type="protein sequence ID" value="RDX76653.1"/>
    <property type="molecule type" value="Genomic_DNA"/>
</dbReference>
<name>A0A371FEX3_MUCPR</name>
<dbReference type="GO" id="GO:0003676">
    <property type="term" value="F:nucleic acid binding"/>
    <property type="evidence" value="ECO:0007669"/>
    <property type="project" value="InterPro"/>
</dbReference>
<feature type="compositionally biased region" description="Basic residues" evidence="2">
    <location>
        <begin position="1"/>
        <end position="12"/>
    </location>
</feature>
<dbReference type="GO" id="GO:0008270">
    <property type="term" value="F:zinc ion binding"/>
    <property type="evidence" value="ECO:0007669"/>
    <property type="project" value="UniProtKB-KW"/>
</dbReference>
<keyword evidence="1" id="KW-0862">Zinc</keyword>
<dbReference type="InterPro" id="IPR036875">
    <property type="entry name" value="Znf_CCHC_sf"/>
</dbReference>
<comment type="caution">
    <text evidence="4">The sequence shown here is derived from an EMBL/GenBank/DDBJ whole genome shotgun (WGS) entry which is preliminary data.</text>
</comment>
<feature type="non-terminal residue" evidence="4">
    <location>
        <position position="1"/>
    </location>
</feature>
<keyword evidence="1" id="KW-0479">Metal-binding</keyword>
<evidence type="ECO:0000259" key="3">
    <source>
        <dbReference type="PROSITE" id="PS50158"/>
    </source>
</evidence>
<dbReference type="PROSITE" id="PS50158">
    <property type="entry name" value="ZF_CCHC"/>
    <property type="match status" value="1"/>
</dbReference>
<feature type="compositionally biased region" description="Polar residues" evidence="2">
    <location>
        <begin position="33"/>
        <end position="42"/>
    </location>
</feature>
<reference evidence="4" key="1">
    <citation type="submission" date="2018-05" db="EMBL/GenBank/DDBJ databases">
        <title>Draft genome of Mucuna pruriens seed.</title>
        <authorList>
            <person name="Nnadi N.E."/>
            <person name="Vos R."/>
            <person name="Hasami M.H."/>
            <person name="Devisetty U.K."/>
            <person name="Aguiy J.C."/>
        </authorList>
    </citation>
    <scope>NUCLEOTIDE SEQUENCE [LARGE SCALE GENOMIC DNA]</scope>
    <source>
        <strain evidence="4">JCA_2017</strain>
    </source>
</reference>
<dbReference type="Proteomes" id="UP000257109">
    <property type="component" value="Unassembled WGS sequence"/>
</dbReference>
<evidence type="ECO:0000313" key="5">
    <source>
        <dbReference type="Proteomes" id="UP000257109"/>
    </source>
</evidence>
<keyword evidence="1" id="KW-0863">Zinc-finger</keyword>
<dbReference type="InterPro" id="IPR054722">
    <property type="entry name" value="PolX-like_BBD"/>
</dbReference>
<dbReference type="AlphaFoldDB" id="A0A371FEX3"/>
<gene>
    <name evidence="4" type="ORF">CR513_43330</name>
</gene>
<evidence type="ECO:0000313" key="4">
    <source>
        <dbReference type="EMBL" id="RDX76653.1"/>
    </source>
</evidence>
<proteinExistence type="predicted"/>
<protein>
    <recommendedName>
        <fullName evidence="3">CCHC-type domain-containing protein</fullName>
    </recommendedName>
</protein>
<dbReference type="InterPro" id="IPR001878">
    <property type="entry name" value="Znf_CCHC"/>
</dbReference>
<dbReference type="OrthoDB" id="430476at2759"/>